<dbReference type="Proteomes" id="UP000789920">
    <property type="component" value="Unassembled WGS sequence"/>
</dbReference>
<protein>
    <submittedName>
        <fullName evidence="1">5245_t:CDS:1</fullName>
    </submittedName>
</protein>
<evidence type="ECO:0000313" key="1">
    <source>
        <dbReference type="EMBL" id="CAG8782459.1"/>
    </source>
</evidence>
<proteinExistence type="predicted"/>
<organism evidence="1 2">
    <name type="scientific">Racocetra persica</name>
    <dbReference type="NCBI Taxonomy" id="160502"/>
    <lineage>
        <taxon>Eukaryota</taxon>
        <taxon>Fungi</taxon>
        <taxon>Fungi incertae sedis</taxon>
        <taxon>Mucoromycota</taxon>
        <taxon>Glomeromycotina</taxon>
        <taxon>Glomeromycetes</taxon>
        <taxon>Diversisporales</taxon>
        <taxon>Gigasporaceae</taxon>
        <taxon>Racocetra</taxon>
    </lineage>
</organism>
<name>A0ACA9R8Q5_9GLOM</name>
<comment type="caution">
    <text evidence="1">The sequence shown here is derived from an EMBL/GenBank/DDBJ whole genome shotgun (WGS) entry which is preliminary data.</text>
</comment>
<gene>
    <name evidence="1" type="ORF">RPERSI_LOCUS17799</name>
</gene>
<sequence length="132" mass="14396">YKQRKLVSLPFMNHVNHSDKSVEKLKAVLVKDVRSLGTTPVNHNVVSPVAQKSSLLSSSYPQRISHNPPSCSSMSSSCPTFLSITLHTPSFSVKKSKRINPSSTSENIGSSSCCAFTQDLFAICEYFNSSPS</sequence>
<feature type="non-terminal residue" evidence="1">
    <location>
        <position position="1"/>
    </location>
</feature>
<keyword evidence="2" id="KW-1185">Reference proteome</keyword>
<evidence type="ECO:0000313" key="2">
    <source>
        <dbReference type="Proteomes" id="UP000789920"/>
    </source>
</evidence>
<accession>A0ACA9R8Q5</accession>
<reference evidence="1" key="1">
    <citation type="submission" date="2021-06" db="EMBL/GenBank/DDBJ databases">
        <authorList>
            <person name="Kallberg Y."/>
            <person name="Tangrot J."/>
            <person name="Rosling A."/>
        </authorList>
    </citation>
    <scope>NUCLEOTIDE SEQUENCE</scope>
    <source>
        <strain evidence="1">MA461A</strain>
    </source>
</reference>
<feature type="non-terminal residue" evidence="1">
    <location>
        <position position="132"/>
    </location>
</feature>
<dbReference type="EMBL" id="CAJVQC010046097">
    <property type="protein sequence ID" value="CAG8782459.1"/>
    <property type="molecule type" value="Genomic_DNA"/>
</dbReference>